<dbReference type="Gene3D" id="3.40.50.1110">
    <property type="entry name" value="SGNH hydrolase"/>
    <property type="match status" value="1"/>
</dbReference>
<dbReference type="OrthoDB" id="7443339at2"/>
<evidence type="ECO:0000259" key="2">
    <source>
        <dbReference type="SMART" id="SM00089"/>
    </source>
</evidence>
<protein>
    <submittedName>
        <fullName evidence="3">Putative secreted protein (Por secretion system target)</fullName>
    </submittedName>
</protein>
<accession>A0A562KNT8</accession>
<name>A0A562KNT8_9FLAO</name>
<dbReference type="CDD" id="cd00146">
    <property type="entry name" value="PKD"/>
    <property type="match status" value="1"/>
</dbReference>
<dbReference type="InterPro" id="IPR022409">
    <property type="entry name" value="PKD/Chitinase_dom"/>
</dbReference>
<evidence type="ECO:0000313" key="4">
    <source>
        <dbReference type="Proteomes" id="UP000315312"/>
    </source>
</evidence>
<comment type="caution">
    <text evidence="3">The sequence shown here is derived from an EMBL/GenBank/DDBJ whole genome shotgun (WGS) entry which is preliminary data.</text>
</comment>
<proteinExistence type="predicted"/>
<dbReference type="InterPro" id="IPR026444">
    <property type="entry name" value="Secre_tail"/>
</dbReference>
<dbReference type="NCBIfam" id="TIGR04183">
    <property type="entry name" value="Por_Secre_tail"/>
    <property type="match status" value="1"/>
</dbReference>
<dbReference type="Gene3D" id="2.60.40.10">
    <property type="entry name" value="Immunoglobulins"/>
    <property type="match status" value="1"/>
</dbReference>
<dbReference type="Pfam" id="PF18962">
    <property type="entry name" value="Por_Secre_tail"/>
    <property type="match status" value="1"/>
</dbReference>
<keyword evidence="4" id="KW-1185">Reference proteome</keyword>
<evidence type="ECO:0000313" key="3">
    <source>
        <dbReference type="EMBL" id="TWH97071.1"/>
    </source>
</evidence>
<dbReference type="EMBL" id="VLKM01000002">
    <property type="protein sequence ID" value="TWH97071.1"/>
    <property type="molecule type" value="Genomic_DNA"/>
</dbReference>
<dbReference type="GO" id="GO:0016788">
    <property type="term" value="F:hydrolase activity, acting on ester bonds"/>
    <property type="evidence" value="ECO:0007669"/>
    <property type="project" value="UniProtKB-ARBA"/>
</dbReference>
<dbReference type="Proteomes" id="UP000315312">
    <property type="component" value="Unassembled WGS sequence"/>
</dbReference>
<dbReference type="SUPFAM" id="SSF52266">
    <property type="entry name" value="SGNH hydrolase"/>
    <property type="match status" value="1"/>
</dbReference>
<dbReference type="AlphaFoldDB" id="A0A562KNT8"/>
<evidence type="ECO:0000256" key="1">
    <source>
        <dbReference type="ARBA" id="ARBA00022729"/>
    </source>
</evidence>
<keyword evidence="1" id="KW-0732">Signal</keyword>
<dbReference type="SUPFAM" id="SSF49299">
    <property type="entry name" value="PKD domain"/>
    <property type="match status" value="1"/>
</dbReference>
<dbReference type="InterPro" id="IPR013783">
    <property type="entry name" value="Ig-like_fold"/>
</dbReference>
<reference evidence="3 4" key="1">
    <citation type="journal article" date="2015" name="Stand. Genomic Sci.">
        <title>Genomic Encyclopedia of Bacterial and Archaeal Type Strains, Phase III: the genomes of soil and plant-associated and newly described type strains.</title>
        <authorList>
            <person name="Whitman W.B."/>
            <person name="Woyke T."/>
            <person name="Klenk H.P."/>
            <person name="Zhou Y."/>
            <person name="Lilburn T.G."/>
            <person name="Beck B.J."/>
            <person name="De Vos P."/>
            <person name="Vandamme P."/>
            <person name="Eisen J.A."/>
            <person name="Garrity G."/>
            <person name="Hugenholtz P."/>
            <person name="Kyrpides N.C."/>
        </authorList>
    </citation>
    <scope>NUCLEOTIDE SEQUENCE [LARGE SCALE GENOMIC DNA]</scope>
    <source>
        <strain evidence="3 4">CGMCC 1.6844</strain>
    </source>
</reference>
<dbReference type="InterPro" id="IPR036514">
    <property type="entry name" value="SGNH_hydro_sf"/>
</dbReference>
<gene>
    <name evidence="3" type="ORF">IP97_00496</name>
</gene>
<sequence length="406" mass="45738">MKLKFIILCFFTSIILIPAQEKTLFIGNSMTYFNNMPNLFQEIANSKGKNVQAEYYAPGGTGFINHHVDNNVYNLLRNNVWTNVILQPGTSESAGVSWPVNTTIQRGQRMIDSIRKYSPCAKIFLYQIPYGIKATNNVPDYNDYFNIQTKIKDSITKMAHGLRIPLIPAGESARNHFSSSQDLLLHSSYNDVHPNLNGSYLVACTAFTTIYQENVNVSNYLGGVTQGNATYFQGIADNVTLTNRSNWLINTYNLNADFVFQINGPQVTFNNQSSNYTTVEWNINNEVISGDINLTHTFTETGTKTVTLKVIKDGCQSIITKTIDIQTLSNPLFEQVSLVAYPNPAKSHLSINNNKNFTFNIINVLGQVVYTNNENKSNYIIQTDNLINGVYFILTNFDEKIKFIKN</sequence>
<feature type="domain" description="PKD/Chitinase" evidence="2">
    <location>
        <begin position="255"/>
        <end position="328"/>
    </location>
</feature>
<dbReference type="InterPro" id="IPR035986">
    <property type="entry name" value="PKD_dom_sf"/>
</dbReference>
<dbReference type="SMART" id="SM00089">
    <property type="entry name" value="PKD"/>
    <property type="match status" value="1"/>
</dbReference>
<dbReference type="RefSeq" id="WP_133609930.1">
    <property type="nucleotide sequence ID" value="NZ_SNZC01000003.1"/>
</dbReference>
<organism evidence="3 4">
    <name type="scientific">Flavobacterium cheniae</name>
    <dbReference type="NCBI Taxonomy" id="295428"/>
    <lineage>
        <taxon>Bacteria</taxon>
        <taxon>Pseudomonadati</taxon>
        <taxon>Bacteroidota</taxon>
        <taxon>Flavobacteriia</taxon>
        <taxon>Flavobacteriales</taxon>
        <taxon>Flavobacteriaceae</taxon>
        <taxon>Flavobacterium</taxon>
    </lineage>
</organism>